<organism evidence="1">
    <name type="scientific">Anopheles funestus</name>
    <name type="common">African malaria mosquito</name>
    <dbReference type="NCBI Taxonomy" id="62324"/>
    <lineage>
        <taxon>Eukaryota</taxon>
        <taxon>Metazoa</taxon>
        <taxon>Ecdysozoa</taxon>
        <taxon>Arthropoda</taxon>
        <taxon>Hexapoda</taxon>
        <taxon>Insecta</taxon>
        <taxon>Pterygota</taxon>
        <taxon>Neoptera</taxon>
        <taxon>Endopterygota</taxon>
        <taxon>Diptera</taxon>
        <taxon>Nematocera</taxon>
        <taxon>Culicoidea</taxon>
        <taxon>Culicidae</taxon>
        <taxon>Anophelinae</taxon>
        <taxon>Anopheles</taxon>
    </lineage>
</organism>
<dbReference type="Pfam" id="PF06581">
    <property type="entry name" value="p31comet"/>
    <property type="match status" value="1"/>
</dbReference>
<proteinExistence type="predicted"/>
<dbReference type="InterPro" id="IPR009511">
    <property type="entry name" value="MAD1/Cdc20-bound-Mad2-bd"/>
</dbReference>
<dbReference type="InterPro" id="IPR053729">
    <property type="entry name" value="MAD2L1BP_domain_sf"/>
</dbReference>
<dbReference type="GO" id="GO:0005634">
    <property type="term" value="C:nucleus"/>
    <property type="evidence" value="ECO:0007669"/>
    <property type="project" value="InterPro"/>
</dbReference>
<dbReference type="GO" id="GO:0007096">
    <property type="term" value="P:regulation of exit from mitosis"/>
    <property type="evidence" value="ECO:0007669"/>
    <property type="project" value="InterPro"/>
</dbReference>
<dbReference type="VEuPathDB" id="VectorBase:AFUN009036"/>
<evidence type="ECO:0008006" key="2">
    <source>
        <dbReference type="Google" id="ProtNLM"/>
    </source>
</evidence>
<dbReference type="VEuPathDB" id="VectorBase:AFUN2_006227"/>
<name>A0A182RRZ0_ANOFN</name>
<protein>
    <recommendedName>
        <fullName evidence="2">MAD2L1-binding protein</fullName>
    </recommendedName>
</protein>
<dbReference type="PANTHER" id="PTHR15681:SF1">
    <property type="entry name" value="MAD2L1-BINDING PROTEIN"/>
    <property type="match status" value="1"/>
</dbReference>
<dbReference type="AlphaFoldDB" id="A0A182RRZ0"/>
<accession>A0A182RRZ0</accession>
<sequence length="277" mass="31710">MGSITIELETPFITPGCPSRILRTIFELLLYNRKQIPFPYQTFRMMVKNLNTDDVDASSVADVQANKQREKAQHVIHCIEMVLDTIDKILWNHPASELMILFGKTIYTVKEAFIIKLPSVDANHFGENHQRTLERMLQNIGLQLTLCDEFGAVQNVQGDTNIFVMLQTTSLEHQVCTKYGMNILDDYQLPRKCATYAINLQVTAKADDFGHEFPYICCKQLEIYSEHTEQSSTSTAIHTTQHKSTDPEVAVKSRWFLLDAVVSGYSMKSAKHFKIWQ</sequence>
<dbReference type="Gene3D" id="3.30.900.20">
    <property type="match status" value="1"/>
</dbReference>
<dbReference type="PANTHER" id="PTHR15681">
    <property type="entry name" value="MAD2L1-BINDING PROTEIN"/>
    <property type="match status" value="1"/>
</dbReference>
<evidence type="ECO:0000313" key="1">
    <source>
        <dbReference type="EnsemblMetazoa" id="AFUN009036-PA"/>
    </source>
</evidence>
<dbReference type="EnsemblMetazoa" id="AFUN009036-RA">
    <property type="protein sequence ID" value="AFUN009036-PA"/>
    <property type="gene ID" value="AFUN009036"/>
</dbReference>
<reference evidence="1" key="1">
    <citation type="submission" date="2020-05" db="UniProtKB">
        <authorList>
            <consortium name="EnsemblMetazoa"/>
        </authorList>
    </citation>
    <scope>IDENTIFICATION</scope>
    <source>
        <strain evidence="1">FUMOZ</strain>
    </source>
</reference>